<evidence type="ECO:0000259" key="3">
    <source>
        <dbReference type="Pfam" id="PF24836"/>
    </source>
</evidence>
<organism evidence="4 5">
    <name type="scientific">Meridianimarinicoccus roseus</name>
    <dbReference type="NCBI Taxonomy" id="2072018"/>
    <lineage>
        <taxon>Bacteria</taxon>
        <taxon>Pseudomonadati</taxon>
        <taxon>Pseudomonadota</taxon>
        <taxon>Alphaproteobacteria</taxon>
        <taxon>Rhodobacterales</taxon>
        <taxon>Paracoccaceae</taxon>
        <taxon>Meridianimarinicoccus</taxon>
    </lineage>
</organism>
<dbReference type="EMBL" id="QGKU01000003">
    <property type="protein sequence ID" value="PWR04563.1"/>
    <property type="molecule type" value="Genomic_DNA"/>
</dbReference>
<evidence type="ECO:0000259" key="2">
    <source>
        <dbReference type="Pfam" id="PF11973"/>
    </source>
</evidence>
<dbReference type="AlphaFoldDB" id="A0A2V2LT14"/>
<dbReference type="InterPro" id="IPR008703">
    <property type="entry name" value="NqrA"/>
</dbReference>
<dbReference type="Pfam" id="PF11973">
    <property type="entry name" value="NQRA_SLBB"/>
    <property type="match status" value="1"/>
</dbReference>
<evidence type="ECO:0000313" key="4">
    <source>
        <dbReference type="EMBL" id="PWR04563.1"/>
    </source>
</evidence>
<dbReference type="Proteomes" id="UP000245680">
    <property type="component" value="Unassembled WGS sequence"/>
</dbReference>
<dbReference type="RefSeq" id="WP_109809865.1">
    <property type="nucleotide sequence ID" value="NZ_QGKU01000003.1"/>
</dbReference>
<feature type="domain" description="Na(+)-translocating NADH-quinone reductase subunit A C-terminal" evidence="2">
    <location>
        <begin position="267"/>
        <end position="314"/>
    </location>
</feature>
<reference evidence="4 5" key="1">
    <citation type="submission" date="2018-05" db="EMBL/GenBank/DDBJ databases">
        <title>Rhodobacteraceae gen. nov., sp. nov. isolated from sea water.</title>
        <authorList>
            <person name="Ren Y."/>
        </authorList>
    </citation>
    <scope>NUCLEOTIDE SEQUENCE [LARGE SCALE GENOMIC DNA]</scope>
    <source>
        <strain evidence="4 5">TG-679</strain>
    </source>
</reference>
<dbReference type="GO" id="GO:0006814">
    <property type="term" value="P:sodium ion transport"/>
    <property type="evidence" value="ECO:0007669"/>
    <property type="project" value="InterPro"/>
</dbReference>
<dbReference type="PANTHER" id="PTHR37839">
    <property type="entry name" value="NA(+)-TRANSLOCATING NADH-QUINONE REDUCTASE SUBUNIT A"/>
    <property type="match status" value="1"/>
</dbReference>
<feature type="region of interest" description="Disordered" evidence="1">
    <location>
        <begin position="1"/>
        <end position="24"/>
    </location>
</feature>
<keyword evidence="5" id="KW-1185">Reference proteome</keyword>
<comment type="caution">
    <text evidence="4">The sequence shown here is derived from an EMBL/GenBank/DDBJ whole genome shotgun (WGS) entry which is preliminary data.</text>
</comment>
<dbReference type="PANTHER" id="PTHR37839:SF1">
    <property type="entry name" value="NA(+)-TRANSLOCATING NADH-QUINONE REDUCTASE SUBUNIT A"/>
    <property type="match status" value="1"/>
</dbReference>
<accession>A0A2V2LT14</accession>
<gene>
    <name evidence="4" type="ORF">DKT77_00935</name>
</gene>
<proteinExistence type="predicted"/>
<dbReference type="GO" id="GO:0016655">
    <property type="term" value="F:oxidoreductase activity, acting on NAD(P)H, quinone or similar compound as acceptor"/>
    <property type="evidence" value="ECO:0007669"/>
    <property type="project" value="InterPro"/>
</dbReference>
<evidence type="ECO:0000313" key="5">
    <source>
        <dbReference type="Proteomes" id="UP000245680"/>
    </source>
</evidence>
<dbReference type="InterPro" id="IPR056148">
    <property type="entry name" value="NQRA_2nd"/>
</dbReference>
<protein>
    <submittedName>
        <fullName evidence="4">Na(+)-translocating NADH-quinone reductase subunit A</fullName>
    </submittedName>
</protein>
<dbReference type="OrthoDB" id="9774536at2"/>
<sequence length="426" mass="44501">MFAPGPRSGLTPRFAAPPPALPDRVEPDLDITEEAGIVAGLGPAPRVELLAEEDAHVARGAPVARLRDAPEICLVAPMAARIGRVSLLRGHRLSEIVLFADAGGDALRHDPSGARTEAGLRGLMQRAGLWPSLRRRPFGGMPGTAERPAAIFVMATDTRPFAPDPRLALDGREAAVARGLHALAELTDGPVFLCRAPGPGPFTAQAAAPRLREVICGRRHPQGAVGLRAHALCPAGLDRPVWDIHAEDAAALGTLLDTGQMPPTRLVAVCGPALRTARLVRTQPGADLRGLTRRIAQPGAHELLSGTPLDGHPAHWLSPRDRQVTALPRAAAPGAPHWLLAALTRSARPAPVIPTAALEQSFGGALPAAAFVRALGAGDDEGAMRLGLLSLLEEDVALADYVLGGTAGLAGQLRAMLERIRTEHAA</sequence>
<evidence type="ECO:0000256" key="1">
    <source>
        <dbReference type="SAM" id="MobiDB-lite"/>
    </source>
</evidence>
<dbReference type="Pfam" id="PF24836">
    <property type="entry name" value="NQRA_2nd"/>
    <property type="match status" value="1"/>
</dbReference>
<dbReference type="InterPro" id="IPR022615">
    <property type="entry name" value="NqrA_C_domain"/>
</dbReference>
<feature type="domain" description="NqrA second alpha/beta" evidence="3">
    <location>
        <begin position="118"/>
        <end position="261"/>
    </location>
</feature>
<name>A0A2V2LT14_9RHOB</name>